<dbReference type="InterPro" id="IPR036271">
    <property type="entry name" value="Tet_transcr_reg_TetR-rel_C_sf"/>
</dbReference>
<feature type="domain" description="HTH tetR-type" evidence="7">
    <location>
        <begin position="33"/>
        <end position="93"/>
    </location>
</feature>
<proteinExistence type="predicted"/>
<dbReference type="FunFam" id="1.10.10.60:FF:000141">
    <property type="entry name" value="TetR family transcriptional regulator"/>
    <property type="match status" value="1"/>
</dbReference>
<dbReference type="GO" id="GO:0045892">
    <property type="term" value="P:negative regulation of DNA-templated transcription"/>
    <property type="evidence" value="ECO:0007669"/>
    <property type="project" value="UniProtKB-ARBA"/>
</dbReference>
<dbReference type="Pfam" id="PF00440">
    <property type="entry name" value="TetR_N"/>
    <property type="match status" value="1"/>
</dbReference>
<dbReference type="GO" id="GO:0003700">
    <property type="term" value="F:DNA-binding transcription factor activity"/>
    <property type="evidence" value="ECO:0007669"/>
    <property type="project" value="TreeGrafter"/>
</dbReference>
<evidence type="ECO:0000256" key="5">
    <source>
        <dbReference type="PROSITE-ProRule" id="PRU00335"/>
    </source>
</evidence>
<keyword evidence="3 5" id="KW-0238">DNA-binding</keyword>
<evidence type="ECO:0000256" key="4">
    <source>
        <dbReference type="ARBA" id="ARBA00023163"/>
    </source>
</evidence>
<evidence type="ECO:0000256" key="1">
    <source>
        <dbReference type="ARBA" id="ARBA00022491"/>
    </source>
</evidence>
<dbReference type="PANTHER" id="PTHR30055:SF175">
    <property type="entry name" value="HTH-TYPE TRANSCRIPTIONAL REPRESSOR KSTR2"/>
    <property type="match status" value="1"/>
</dbReference>
<organism evidence="8 9">
    <name type="scientific">Sediminibacillus albus</name>
    <dbReference type="NCBI Taxonomy" id="407036"/>
    <lineage>
        <taxon>Bacteria</taxon>
        <taxon>Bacillati</taxon>
        <taxon>Bacillota</taxon>
        <taxon>Bacilli</taxon>
        <taxon>Bacillales</taxon>
        <taxon>Bacillaceae</taxon>
        <taxon>Sediminibacillus</taxon>
    </lineage>
</organism>
<gene>
    <name evidence="8" type="ORF">SAMN05216243_1153</name>
</gene>
<reference evidence="8 9" key="1">
    <citation type="submission" date="2016-10" db="EMBL/GenBank/DDBJ databases">
        <authorList>
            <person name="de Groot N.N."/>
        </authorList>
    </citation>
    <scope>NUCLEOTIDE SEQUENCE [LARGE SCALE GENOMIC DNA]</scope>
    <source>
        <strain evidence="8 9">CGMCC 1.6502</strain>
    </source>
</reference>
<dbReference type="PROSITE" id="PS50977">
    <property type="entry name" value="HTH_TETR_2"/>
    <property type="match status" value="1"/>
</dbReference>
<evidence type="ECO:0000256" key="3">
    <source>
        <dbReference type="ARBA" id="ARBA00023125"/>
    </source>
</evidence>
<evidence type="ECO:0000256" key="6">
    <source>
        <dbReference type="SAM" id="MobiDB-lite"/>
    </source>
</evidence>
<dbReference type="PRINTS" id="PR00455">
    <property type="entry name" value="HTHTETR"/>
</dbReference>
<name>A0A1G8X501_9BACI</name>
<dbReference type="Gene3D" id="1.10.10.60">
    <property type="entry name" value="Homeodomain-like"/>
    <property type="match status" value="1"/>
</dbReference>
<keyword evidence="1" id="KW-0678">Repressor</keyword>
<protein>
    <submittedName>
        <fullName evidence="8">DNA-binding transcriptional regulator, AcrR family</fullName>
    </submittedName>
</protein>
<dbReference type="OrthoDB" id="2732116at2"/>
<dbReference type="GO" id="GO:0000976">
    <property type="term" value="F:transcription cis-regulatory region binding"/>
    <property type="evidence" value="ECO:0007669"/>
    <property type="project" value="TreeGrafter"/>
</dbReference>
<sequence>MVYLHETAYKERTSLTANNKRPLGRPRSSEQKQPTNQSILAAATDLFLANGYQEVSVDDVAAACNVTKATVYYYYSSKAALFTETIVQMMFRIQAQMEAILQEKAPLRNRLLQVAEAHLEATVDIDLDSFMREAKNALTEEQIKKMQAAEEKLYEAIEQAFTEAMDKGEIRKINSTFAAHTYISLLRVGNYRDADDEPIFPTVQVTAEQIIAFLWNGLFTEKFEL</sequence>
<accession>A0A1G8X501</accession>
<dbReference type="InterPro" id="IPR009057">
    <property type="entry name" value="Homeodomain-like_sf"/>
</dbReference>
<feature type="region of interest" description="Disordered" evidence="6">
    <location>
        <begin position="14"/>
        <end position="35"/>
    </location>
</feature>
<dbReference type="InterPro" id="IPR050109">
    <property type="entry name" value="HTH-type_TetR-like_transc_reg"/>
</dbReference>
<dbReference type="Proteomes" id="UP000198694">
    <property type="component" value="Unassembled WGS sequence"/>
</dbReference>
<dbReference type="InterPro" id="IPR001647">
    <property type="entry name" value="HTH_TetR"/>
</dbReference>
<dbReference type="AlphaFoldDB" id="A0A1G8X501"/>
<evidence type="ECO:0000313" key="9">
    <source>
        <dbReference type="Proteomes" id="UP000198694"/>
    </source>
</evidence>
<evidence type="ECO:0000313" key="8">
    <source>
        <dbReference type="EMBL" id="SDJ85437.1"/>
    </source>
</evidence>
<dbReference type="SUPFAM" id="SSF46689">
    <property type="entry name" value="Homeodomain-like"/>
    <property type="match status" value="1"/>
</dbReference>
<keyword evidence="9" id="KW-1185">Reference proteome</keyword>
<evidence type="ECO:0000259" key="7">
    <source>
        <dbReference type="PROSITE" id="PS50977"/>
    </source>
</evidence>
<dbReference type="SUPFAM" id="SSF48498">
    <property type="entry name" value="Tetracyclin repressor-like, C-terminal domain"/>
    <property type="match status" value="1"/>
</dbReference>
<dbReference type="EMBL" id="FNFL01000001">
    <property type="protein sequence ID" value="SDJ85437.1"/>
    <property type="molecule type" value="Genomic_DNA"/>
</dbReference>
<feature type="DNA-binding region" description="H-T-H motif" evidence="5">
    <location>
        <begin position="56"/>
        <end position="75"/>
    </location>
</feature>
<keyword evidence="2" id="KW-0805">Transcription regulation</keyword>
<evidence type="ECO:0000256" key="2">
    <source>
        <dbReference type="ARBA" id="ARBA00023015"/>
    </source>
</evidence>
<keyword evidence="4" id="KW-0804">Transcription</keyword>
<dbReference type="Gene3D" id="1.10.357.10">
    <property type="entry name" value="Tetracycline Repressor, domain 2"/>
    <property type="match status" value="1"/>
</dbReference>
<dbReference type="PANTHER" id="PTHR30055">
    <property type="entry name" value="HTH-TYPE TRANSCRIPTIONAL REGULATOR RUTR"/>
    <property type="match status" value="1"/>
</dbReference>